<dbReference type="EMBL" id="KV017528">
    <property type="protein sequence ID" value="KZV18090.1"/>
    <property type="molecule type" value="Genomic_DNA"/>
</dbReference>
<gene>
    <name evidence="1" type="ORF">F511_35709</name>
</gene>
<accession>A0A2Z7A8V0</accession>
<sequence>MVVSAEVGRRGGGGRCYVWRLGVGGRNLVERLIGTSPITATADGDARQSVVVSAEVGRRGGGGRRYVWRLGLCESSRWYLGLNRPNGLGSNPGPYEHLQMSPSVFSVAGVGTSSFGLVGTTSFWISEGNSALSSVGLQFCERSDVALRTDVDLSRDTLATVHRTLSSSITDGRQLRLKCEICIARTQFVVIVAQILESADSALDVSVADSAFVYVADPAVNFSDMR</sequence>
<dbReference type="Proteomes" id="UP000250235">
    <property type="component" value="Unassembled WGS sequence"/>
</dbReference>
<organism evidence="1 2">
    <name type="scientific">Dorcoceras hygrometricum</name>
    <dbReference type="NCBI Taxonomy" id="472368"/>
    <lineage>
        <taxon>Eukaryota</taxon>
        <taxon>Viridiplantae</taxon>
        <taxon>Streptophyta</taxon>
        <taxon>Embryophyta</taxon>
        <taxon>Tracheophyta</taxon>
        <taxon>Spermatophyta</taxon>
        <taxon>Magnoliopsida</taxon>
        <taxon>eudicotyledons</taxon>
        <taxon>Gunneridae</taxon>
        <taxon>Pentapetalae</taxon>
        <taxon>asterids</taxon>
        <taxon>lamiids</taxon>
        <taxon>Lamiales</taxon>
        <taxon>Gesneriaceae</taxon>
        <taxon>Didymocarpoideae</taxon>
        <taxon>Trichosporeae</taxon>
        <taxon>Loxocarpinae</taxon>
        <taxon>Dorcoceras</taxon>
    </lineage>
</organism>
<keyword evidence="1" id="KW-0808">Transferase</keyword>
<dbReference type="GO" id="GO:0016301">
    <property type="term" value="F:kinase activity"/>
    <property type="evidence" value="ECO:0007669"/>
    <property type="project" value="UniProtKB-KW"/>
</dbReference>
<keyword evidence="2" id="KW-1185">Reference proteome</keyword>
<proteinExistence type="predicted"/>
<reference evidence="1 2" key="1">
    <citation type="journal article" date="2015" name="Proc. Natl. Acad. Sci. U.S.A.">
        <title>The resurrection genome of Boea hygrometrica: A blueprint for survival of dehydration.</title>
        <authorList>
            <person name="Xiao L."/>
            <person name="Yang G."/>
            <person name="Zhang L."/>
            <person name="Yang X."/>
            <person name="Zhao S."/>
            <person name="Ji Z."/>
            <person name="Zhou Q."/>
            <person name="Hu M."/>
            <person name="Wang Y."/>
            <person name="Chen M."/>
            <person name="Xu Y."/>
            <person name="Jin H."/>
            <person name="Xiao X."/>
            <person name="Hu G."/>
            <person name="Bao F."/>
            <person name="Hu Y."/>
            <person name="Wan P."/>
            <person name="Li L."/>
            <person name="Deng X."/>
            <person name="Kuang T."/>
            <person name="Xiang C."/>
            <person name="Zhu J.K."/>
            <person name="Oliver M.J."/>
            <person name="He Y."/>
        </authorList>
    </citation>
    <scope>NUCLEOTIDE SEQUENCE [LARGE SCALE GENOMIC DNA]</scope>
    <source>
        <strain evidence="2">cv. XS01</strain>
    </source>
</reference>
<name>A0A2Z7A8V0_9LAMI</name>
<protein>
    <submittedName>
        <fullName evidence="1">Inactive protein kinase</fullName>
    </submittedName>
</protein>
<keyword evidence="1" id="KW-0418">Kinase</keyword>
<dbReference type="AlphaFoldDB" id="A0A2Z7A8V0"/>
<evidence type="ECO:0000313" key="2">
    <source>
        <dbReference type="Proteomes" id="UP000250235"/>
    </source>
</evidence>
<evidence type="ECO:0000313" key="1">
    <source>
        <dbReference type="EMBL" id="KZV18090.1"/>
    </source>
</evidence>